<evidence type="ECO:0000313" key="16">
    <source>
        <dbReference type="Proteomes" id="UP000035444"/>
    </source>
</evidence>
<keyword evidence="10" id="KW-0067">ATP-binding</keyword>
<dbReference type="PROSITE" id="PS50011">
    <property type="entry name" value="PROTEIN_KINASE_DOM"/>
    <property type="match status" value="1"/>
</dbReference>
<dbReference type="AlphaFoldDB" id="A0A0H2ME74"/>
<reference evidence="15 16" key="1">
    <citation type="submission" date="2015-03" db="EMBL/GenBank/DDBJ databases">
        <title>Genome Sequence of Kiloniella spongiae MEBiC09566, isolated from a marine sponge.</title>
        <authorList>
            <person name="Shao Z."/>
            <person name="Wang L."/>
            <person name="Li X."/>
        </authorList>
    </citation>
    <scope>NUCLEOTIDE SEQUENCE [LARGE SCALE GENOMIC DNA]</scope>
    <source>
        <strain evidence="15 16">MEBiC09566</strain>
    </source>
</reference>
<dbReference type="Pfam" id="PF03109">
    <property type="entry name" value="ABC1"/>
    <property type="match status" value="1"/>
</dbReference>
<dbReference type="SUPFAM" id="SSF56112">
    <property type="entry name" value="Protein kinase-like (PK-like)"/>
    <property type="match status" value="1"/>
</dbReference>
<dbReference type="UniPathway" id="UPA00232"/>
<keyword evidence="4" id="KW-0997">Cell inner membrane</keyword>
<keyword evidence="3" id="KW-1003">Cell membrane</keyword>
<evidence type="ECO:0000256" key="9">
    <source>
        <dbReference type="ARBA" id="ARBA00022777"/>
    </source>
</evidence>
<evidence type="ECO:0000259" key="14">
    <source>
        <dbReference type="PROSITE" id="PS50011"/>
    </source>
</evidence>
<keyword evidence="16" id="KW-1185">Reference proteome</keyword>
<dbReference type="InterPro" id="IPR011009">
    <property type="entry name" value="Kinase-like_dom_sf"/>
</dbReference>
<feature type="transmembrane region" description="Helical" evidence="13">
    <location>
        <begin position="498"/>
        <end position="520"/>
    </location>
</feature>
<dbReference type="GO" id="GO:0006744">
    <property type="term" value="P:ubiquinone biosynthetic process"/>
    <property type="evidence" value="ECO:0007669"/>
    <property type="project" value="UniProtKB-UniPathway"/>
</dbReference>
<proteinExistence type="inferred from homology"/>
<dbReference type="CDD" id="cd13972">
    <property type="entry name" value="UbiB"/>
    <property type="match status" value="1"/>
</dbReference>
<dbReference type="OrthoDB" id="9795390at2"/>
<keyword evidence="7 13" id="KW-0812">Transmembrane</keyword>
<dbReference type="GO" id="GO:0004672">
    <property type="term" value="F:protein kinase activity"/>
    <property type="evidence" value="ECO:0007669"/>
    <property type="project" value="InterPro"/>
</dbReference>
<evidence type="ECO:0000256" key="8">
    <source>
        <dbReference type="ARBA" id="ARBA00022741"/>
    </source>
</evidence>
<sequence>MFKNIATLLRLLQIARVFARHDALAVLEERRLVPGKLAAVAVWLARKASRKNTDLRPGQKLAAALTELGPSHIKLGQFLSTRADILGDQFTEDLAHLQDQLPAFDGKRAIAIIEKELQGKIDDFFISFDETPVSAASIAQVHFAETLDGDPVAVKVLRPGVEEDFKKDLTLFYNLAGLLEKARPSLKRFKITEVVETFHDTVRLEMDLRMEAAAACELSDNFTNDYTYDTPEIDWDRTARRVLTMSRIEGIPLDDRQALLDAGHDLEEVLTTAAAIFFNQVFRDGFFHGDQHPGNMFVGDDGRIVAVDFGIMGRIDESTRHFLADMLIALLKQDYLQLAKAHVAAGMIPPNQKIETFAQALRSVCQPIMGKDLSDFSFARLLGQMLHLAESFDITIQPHLLLLQKNMVMAEGVSRGLEENLNLWAISQPLVEEWIIENRGPEAIVKESVTTLSDSIKTLPKLIHNLEAASGIFSQQGLRLHNKTIQDFHNESSGTAKWAFIIAIASFAFSVGFVVNFIFFNS</sequence>
<keyword evidence="9" id="KW-0418">Kinase</keyword>
<dbReference type="Proteomes" id="UP000035444">
    <property type="component" value="Unassembled WGS sequence"/>
</dbReference>
<evidence type="ECO:0000313" key="15">
    <source>
        <dbReference type="EMBL" id="KLN60678.1"/>
    </source>
</evidence>
<evidence type="ECO:0000256" key="12">
    <source>
        <dbReference type="ARBA" id="ARBA00023136"/>
    </source>
</evidence>
<evidence type="ECO:0000256" key="11">
    <source>
        <dbReference type="ARBA" id="ARBA00022989"/>
    </source>
</evidence>
<comment type="caution">
    <text evidence="15">The sequence shown here is derived from an EMBL/GenBank/DDBJ whole genome shotgun (WGS) entry which is preliminary data.</text>
</comment>
<keyword evidence="5" id="KW-0808">Transferase</keyword>
<dbReference type="RefSeq" id="WP_047763894.1">
    <property type="nucleotide sequence ID" value="NZ_LAQL01000006.1"/>
</dbReference>
<dbReference type="PANTHER" id="PTHR10566">
    <property type="entry name" value="CHAPERONE-ACTIVITY OF BC1 COMPLEX CABC1 -RELATED"/>
    <property type="match status" value="1"/>
</dbReference>
<name>A0A0H2ME74_9PROT</name>
<evidence type="ECO:0000256" key="1">
    <source>
        <dbReference type="ARBA" id="ARBA00005020"/>
    </source>
</evidence>
<dbReference type="InterPro" id="IPR000719">
    <property type="entry name" value="Prot_kinase_dom"/>
</dbReference>
<evidence type="ECO:0000256" key="4">
    <source>
        <dbReference type="ARBA" id="ARBA00022519"/>
    </source>
</evidence>
<dbReference type="PATRIC" id="fig|1489064.4.peg.3135"/>
<dbReference type="GO" id="GO:0005524">
    <property type="term" value="F:ATP binding"/>
    <property type="evidence" value="ECO:0007669"/>
    <property type="project" value="UniProtKB-KW"/>
</dbReference>
<evidence type="ECO:0000256" key="7">
    <source>
        <dbReference type="ARBA" id="ARBA00022692"/>
    </source>
</evidence>
<keyword evidence="6" id="KW-0831">Ubiquinone biosynthesis</keyword>
<feature type="domain" description="Protein kinase" evidence="14">
    <location>
        <begin position="110"/>
        <end position="522"/>
    </location>
</feature>
<evidence type="ECO:0000256" key="6">
    <source>
        <dbReference type="ARBA" id="ARBA00022688"/>
    </source>
</evidence>
<evidence type="ECO:0000256" key="10">
    <source>
        <dbReference type="ARBA" id="ARBA00022840"/>
    </source>
</evidence>
<dbReference type="NCBIfam" id="TIGR01982">
    <property type="entry name" value="UbiB"/>
    <property type="match status" value="1"/>
</dbReference>
<dbReference type="EMBL" id="LAQL01000006">
    <property type="protein sequence ID" value="KLN60678.1"/>
    <property type="molecule type" value="Genomic_DNA"/>
</dbReference>
<comment type="pathway">
    <text evidence="1">Cofactor biosynthesis; ubiquinone biosynthesis [regulation].</text>
</comment>
<evidence type="ECO:0000256" key="3">
    <source>
        <dbReference type="ARBA" id="ARBA00022475"/>
    </source>
</evidence>
<organism evidence="15 16">
    <name type="scientific">Kiloniella spongiae</name>
    <dbReference type="NCBI Taxonomy" id="1489064"/>
    <lineage>
        <taxon>Bacteria</taxon>
        <taxon>Pseudomonadati</taxon>
        <taxon>Pseudomonadota</taxon>
        <taxon>Alphaproteobacteria</taxon>
        <taxon>Rhodospirillales</taxon>
        <taxon>Kiloniellaceae</taxon>
        <taxon>Kiloniella</taxon>
    </lineage>
</organism>
<dbReference type="STRING" id="1489064.WH96_09265"/>
<evidence type="ECO:0000256" key="2">
    <source>
        <dbReference type="ARBA" id="ARBA00009670"/>
    </source>
</evidence>
<dbReference type="InterPro" id="IPR004147">
    <property type="entry name" value="ABC1_dom"/>
</dbReference>
<dbReference type="InterPro" id="IPR045308">
    <property type="entry name" value="UbiB_bact"/>
</dbReference>
<dbReference type="PANTHER" id="PTHR10566:SF113">
    <property type="entry name" value="PROTEIN ACTIVITY OF BC1 COMPLEX KINASE 7, CHLOROPLASTIC"/>
    <property type="match status" value="1"/>
</dbReference>
<dbReference type="InterPro" id="IPR050154">
    <property type="entry name" value="UbiB_kinase"/>
</dbReference>
<gene>
    <name evidence="15" type="ORF">WH96_09265</name>
</gene>
<keyword evidence="12 13" id="KW-0472">Membrane</keyword>
<protein>
    <submittedName>
        <fullName evidence="15">2-octaprenylphenol hydroxylase</fullName>
    </submittedName>
</protein>
<accession>A0A0H2ME74</accession>
<comment type="similarity">
    <text evidence="2">Belongs to the protein kinase superfamily. ADCK protein kinase family.</text>
</comment>
<evidence type="ECO:0000256" key="13">
    <source>
        <dbReference type="SAM" id="Phobius"/>
    </source>
</evidence>
<keyword evidence="11 13" id="KW-1133">Transmembrane helix</keyword>
<keyword evidence="8" id="KW-0547">Nucleotide-binding</keyword>
<evidence type="ECO:0000256" key="5">
    <source>
        <dbReference type="ARBA" id="ARBA00022679"/>
    </source>
</evidence>
<dbReference type="InterPro" id="IPR010232">
    <property type="entry name" value="UbiB"/>
</dbReference>